<dbReference type="PATRIC" id="fig|1470200.3.peg.701"/>
<dbReference type="EMBL" id="JTDO01000014">
    <property type="protein sequence ID" value="KLT72350.1"/>
    <property type="molecule type" value="Genomic_DNA"/>
</dbReference>
<evidence type="ECO:0000256" key="1">
    <source>
        <dbReference type="SAM" id="Phobius"/>
    </source>
</evidence>
<evidence type="ECO:0000313" key="3">
    <source>
        <dbReference type="Proteomes" id="UP000036027"/>
    </source>
</evidence>
<evidence type="ECO:0000313" key="2">
    <source>
        <dbReference type="EMBL" id="KLT72350.1"/>
    </source>
</evidence>
<dbReference type="OrthoDB" id="8601734at2"/>
<accession>A0A0J0YQE0</accession>
<proteinExistence type="predicted"/>
<protein>
    <submittedName>
        <fullName evidence="2">Uncharacterized protein</fullName>
    </submittedName>
</protein>
<reference evidence="2 3" key="1">
    <citation type="submission" date="2014-11" db="EMBL/GenBank/DDBJ databases">
        <title>Genome of a novel goose pathogen.</title>
        <authorList>
            <person name="Hansen C.M."/>
            <person name="Hueffer K."/>
            <person name="Choi S.C."/>
        </authorList>
    </citation>
    <scope>NUCLEOTIDE SEQUENCE [LARGE SCALE GENOMIC DNA]</scope>
    <source>
        <strain evidence="2 3">KH1503</strain>
    </source>
</reference>
<dbReference type="Proteomes" id="UP000036027">
    <property type="component" value="Unassembled WGS sequence"/>
</dbReference>
<sequence>MIWEFIATLSAALGAAGLVMLLKLVFKRLPKWSVPAAAGLGMLAFQVHSEYTWFAHTRALLPGTAQVVAEVPETAFYKPWSYIRPQVLKFIALDSAKTEIIDKQIPVIQTNLYFFERRMSAHTLPVWVNCRTRMLTLNLPENKSGDIEWGKTPYSEKTANAVCPA</sequence>
<organism evidence="2 3">
    <name type="scientific">Neisseria arctica</name>
    <dbReference type="NCBI Taxonomy" id="1470200"/>
    <lineage>
        <taxon>Bacteria</taxon>
        <taxon>Pseudomonadati</taxon>
        <taxon>Pseudomonadota</taxon>
        <taxon>Betaproteobacteria</taxon>
        <taxon>Neisseriales</taxon>
        <taxon>Neisseriaceae</taxon>
        <taxon>Neisseria</taxon>
    </lineage>
</organism>
<dbReference type="STRING" id="1470200.PL75_08800"/>
<keyword evidence="1" id="KW-0812">Transmembrane</keyword>
<keyword evidence="1" id="KW-1133">Transmembrane helix</keyword>
<comment type="caution">
    <text evidence="2">The sequence shown here is derived from an EMBL/GenBank/DDBJ whole genome shotgun (WGS) entry which is preliminary data.</text>
</comment>
<gene>
    <name evidence="2" type="ORF">PL75_08800</name>
</gene>
<name>A0A0J0YQE0_9NEIS</name>
<keyword evidence="1" id="KW-0472">Membrane</keyword>
<dbReference type="AlphaFoldDB" id="A0A0J0YQE0"/>
<keyword evidence="3" id="KW-1185">Reference proteome</keyword>
<feature type="transmembrane region" description="Helical" evidence="1">
    <location>
        <begin position="6"/>
        <end position="26"/>
    </location>
</feature>
<dbReference type="RefSeq" id="WP_047761560.1">
    <property type="nucleotide sequence ID" value="NZ_CP091510.1"/>
</dbReference>